<reference evidence="3 4" key="2">
    <citation type="submission" date="2016-09" db="EMBL/GenBank/DDBJ databases">
        <authorList>
            <person name="Kumanski S."/>
            <person name="Beatrice B."/>
        </authorList>
    </citation>
    <scope>NUCLEOTIDE SEQUENCE [LARGE SCALE GENOMIC DNA]</scope>
    <source>
        <strain evidence="3">Mankind</strain>
    </source>
</reference>
<dbReference type="Proteomes" id="UP000182484">
    <property type="component" value="Unassembled WGS sequence"/>
</dbReference>
<dbReference type="EMBL" id="FMTB01000001">
    <property type="protein sequence ID" value="SCW07325.1"/>
    <property type="molecule type" value="Genomic_DNA"/>
</dbReference>
<protein>
    <submittedName>
        <fullName evidence="3">Uncharacterized protein</fullName>
    </submittedName>
</protein>
<evidence type="ECO:0000313" key="1">
    <source>
        <dbReference type="EMBL" id="SBN01232.1"/>
    </source>
</evidence>
<proteinExistence type="predicted"/>
<accession>A0A1D3G1Q9</accession>
<dbReference type="Proteomes" id="UP000239837">
    <property type="component" value="Chromosome"/>
</dbReference>
<dbReference type="AlphaFoldDB" id="A0A1D3G1Q9"/>
<evidence type="ECO:0000313" key="2">
    <source>
        <dbReference type="EMBL" id="SBQ19599.1"/>
    </source>
</evidence>
<dbReference type="EMBL" id="LT591897">
    <property type="protein sequence ID" value="SBQ19599.1"/>
    <property type="molecule type" value="Genomic_DNA"/>
</dbReference>
<sequence length="39" mass="4563">MSIFHPYFQQLSTEGFDGEEDVLWEDELTVKGNLVEVFL</sequence>
<reference evidence="2" key="1">
    <citation type="submission" date="2016-06" db="EMBL/GenBank/DDBJ databases">
        <authorList>
            <consortium name="Pathogen Informatics"/>
        </authorList>
    </citation>
    <scope>NUCLEOTIDE SEQUENCE</scope>
    <source>
        <strain evidence="1">WHO F</strain>
    </source>
</reference>
<gene>
    <name evidence="3" type="ORF">ESCNG_10101</name>
    <name evidence="2" type="ORF">WHOF_00661C</name>
    <name evidence="1" type="ORF">WHOF_00828</name>
</gene>
<evidence type="ECO:0000313" key="3">
    <source>
        <dbReference type="EMBL" id="SCW07325.1"/>
    </source>
</evidence>
<evidence type="ECO:0000313" key="4">
    <source>
        <dbReference type="Proteomes" id="UP000182484"/>
    </source>
</evidence>
<name>A0A1D3G1Q9_NEIGO</name>
<dbReference type="EMBL" id="FLKW01000007">
    <property type="protein sequence ID" value="SBN01232.1"/>
    <property type="molecule type" value="Genomic_DNA"/>
</dbReference>
<organism evidence="3 4">
    <name type="scientific">Neisseria gonorrhoeae</name>
    <dbReference type="NCBI Taxonomy" id="485"/>
    <lineage>
        <taxon>Bacteria</taxon>
        <taxon>Pseudomonadati</taxon>
        <taxon>Pseudomonadota</taxon>
        <taxon>Betaproteobacteria</taxon>
        <taxon>Neisseriales</taxon>
        <taxon>Neisseriaceae</taxon>
        <taxon>Neisseria</taxon>
    </lineage>
</organism>